<evidence type="ECO:0000256" key="3">
    <source>
        <dbReference type="ARBA" id="ARBA00022989"/>
    </source>
</evidence>
<dbReference type="Gene3D" id="3.30.160.60">
    <property type="entry name" value="Classic Zinc Finger"/>
    <property type="match status" value="1"/>
</dbReference>
<dbReference type="AlphaFoldDB" id="A0A3D8J7F6"/>
<dbReference type="EMBL" id="NXLW01000005">
    <property type="protein sequence ID" value="RDU72781.1"/>
    <property type="molecule type" value="Genomic_DNA"/>
</dbReference>
<dbReference type="PANTHER" id="PTHR30518:SF2">
    <property type="entry name" value="ENDOLYTIC MUREIN TRANSGLYCOSYLASE"/>
    <property type="match status" value="1"/>
</dbReference>
<dbReference type="OrthoDB" id="9814591at2"/>
<dbReference type="Proteomes" id="UP000256424">
    <property type="component" value="Unassembled WGS sequence"/>
</dbReference>
<evidence type="ECO:0000313" key="8">
    <source>
        <dbReference type="Proteomes" id="UP000256424"/>
    </source>
</evidence>
<evidence type="ECO:0000313" key="7">
    <source>
        <dbReference type="EMBL" id="RDU72781.1"/>
    </source>
</evidence>
<protein>
    <submittedName>
        <fullName evidence="7">Aminodeoxychorismate lyase</fullName>
    </submittedName>
</protein>
<reference evidence="7 8" key="1">
    <citation type="submission" date="2018-04" db="EMBL/GenBank/DDBJ databases">
        <title>Novel Campyloabacter and Helicobacter Species and Strains.</title>
        <authorList>
            <person name="Mannion A.J."/>
            <person name="Shen Z."/>
            <person name="Fox J.G."/>
        </authorList>
    </citation>
    <scope>NUCLEOTIDE SEQUENCE [LARGE SCALE GENOMIC DNA]</scope>
    <source>
        <strain evidence="7 8">MIT 97-5075</strain>
    </source>
</reference>
<gene>
    <name evidence="7" type="ORF">CQA66_03815</name>
</gene>
<keyword evidence="2" id="KW-0812">Transmembrane</keyword>
<keyword evidence="1" id="KW-1003">Cell membrane</keyword>
<dbReference type="GO" id="GO:0016829">
    <property type="term" value="F:lyase activity"/>
    <property type="evidence" value="ECO:0007669"/>
    <property type="project" value="UniProtKB-KW"/>
</dbReference>
<dbReference type="Pfam" id="PF02618">
    <property type="entry name" value="YceG"/>
    <property type="match status" value="1"/>
</dbReference>
<keyword evidence="4" id="KW-0472">Membrane</keyword>
<evidence type="ECO:0000256" key="4">
    <source>
        <dbReference type="ARBA" id="ARBA00023136"/>
    </source>
</evidence>
<keyword evidence="3" id="KW-1133">Transmembrane helix</keyword>
<keyword evidence="6" id="KW-0961">Cell wall biogenesis/degradation</keyword>
<keyword evidence="5 7" id="KW-0456">Lyase</keyword>
<evidence type="ECO:0000256" key="2">
    <source>
        <dbReference type="ARBA" id="ARBA00022692"/>
    </source>
</evidence>
<organism evidence="7 8">
    <name type="scientific">Helicobacter aurati</name>
    <dbReference type="NCBI Taxonomy" id="137778"/>
    <lineage>
        <taxon>Bacteria</taxon>
        <taxon>Pseudomonadati</taxon>
        <taxon>Campylobacterota</taxon>
        <taxon>Epsilonproteobacteria</taxon>
        <taxon>Campylobacterales</taxon>
        <taxon>Helicobacteraceae</taxon>
        <taxon>Helicobacter</taxon>
    </lineage>
</organism>
<dbReference type="GO" id="GO:0071555">
    <property type="term" value="P:cell wall organization"/>
    <property type="evidence" value="ECO:0007669"/>
    <property type="project" value="UniProtKB-KW"/>
</dbReference>
<keyword evidence="8" id="KW-1185">Reference proteome</keyword>
<evidence type="ECO:0000256" key="1">
    <source>
        <dbReference type="ARBA" id="ARBA00022475"/>
    </source>
</evidence>
<proteinExistence type="predicted"/>
<name>A0A3D8J7F6_9HELI</name>
<sequence length="308" mass="35290">MKSERVIFIPMGSAKNIITYLQNKGYDINRYDVYLLRLMGKPQSGWIEIPAQYIQSKIPHPIVDSTLENVDVNFDILLTKASFLYALTTAKAATKNITLIPGETNYFLLRDIAKVFQLDIQKLESFYALYAPYSDGVILADTYSLPYHVSEEFVIRNLIEHSLKKHKDLANELLGYYDEQSWFQIIAKASIIQKEAANIKEMPLVSSVIDNRIAKNMPLQMDGSLNYGKYSHIRITPERIRNDTSEFNTYKYVGIPKTPSGSVSIEAIKAAILPANTNYLYFMRNKDGVHDFTHNYQEHLRNISKAKN</sequence>
<accession>A0A3D8J7F6</accession>
<comment type="caution">
    <text evidence="7">The sequence shown here is derived from an EMBL/GenBank/DDBJ whole genome shotgun (WGS) entry which is preliminary data.</text>
</comment>
<evidence type="ECO:0000256" key="5">
    <source>
        <dbReference type="ARBA" id="ARBA00023239"/>
    </source>
</evidence>
<dbReference type="InterPro" id="IPR003770">
    <property type="entry name" value="MLTG-like"/>
</dbReference>
<dbReference type="PANTHER" id="PTHR30518">
    <property type="entry name" value="ENDOLYTIC MUREIN TRANSGLYCOSYLASE"/>
    <property type="match status" value="1"/>
</dbReference>
<evidence type="ECO:0000256" key="6">
    <source>
        <dbReference type="ARBA" id="ARBA00023316"/>
    </source>
</evidence>